<evidence type="ECO:0000313" key="3">
    <source>
        <dbReference type="Proteomes" id="UP001596037"/>
    </source>
</evidence>
<dbReference type="EMBL" id="JBHSMF010000009">
    <property type="protein sequence ID" value="MFC5499007.1"/>
    <property type="molecule type" value="Genomic_DNA"/>
</dbReference>
<feature type="signal peptide" evidence="1">
    <location>
        <begin position="1"/>
        <end position="28"/>
    </location>
</feature>
<evidence type="ECO:0000313" key="2">
    <source>
        <dbReference type="EMBL" id="MFC5499007.1"/>
    </source>
</evidence>
<dbReference type="RefSeq" id="WP_376851081.1">
    <property type="nucleotide sequence ID" value="NZ_JBHSMF010000009.1"/>
</dbReference>
<gene>
    <name evidence="2" type="ORF">ACFPOE_15780</name>
</gene>
<evidence type="ECO:0000256" key="1">
    <source>
        <dbReference type="SAM" id="SignalP"/>
    </source>
</evidence>
<reference evidence="3" key="1">
    <citation type="journal article" date="2019" name="Int. J. Syst. Evol. Microbiol.">
        <title>The Global Catalogue of Microorganisms (GCM) 10K type strain sequencing project: providing services to taxonomists for standard genome sequencing and annotation.</title>
        <authorList>
            <consortium name="The Broad Institute Genomics Platform"/>
            <consortium name="The Broad Institute Genome Sequencing Center for Infectious Disease"/>
            <person name="Wu L."/>
            <person name="Ma J."/>
        </authorList>
    </citation>
    <scope>NUCLEOTIDE SEQUENCE [LARGE SCALE GENOMIC DNA]</scope>
    <source>
        <strain evidence="3">CCUG 57401</strain>
    </source>
</reference>
<comment type="caution">
    <text evidence="2">The sequence shown here is derived from an EMBL/GenBank/DDBJ whole genome shotgun (WGS) entry which is preliminary data.</text>
</comment>
<dbReference type="Proteomes" id="UP001596037">
    <property type="component" value="Unassembled WGS sequence"/>
</dbReference>
<protein>
    <submittedName>
        <fullName evidence="2">Uncharacterized protein</fullName>
    </submittedName>
</protein>
<keyword evidence="3" id="KW-1185">Reference proteome</keyword>
<sequence length="233" mass="24811">MDRDVCIRSRAGQVLLALASLASPWAAAQSYCSSDGQTQPARLLERFISADCESCWAGGTEPAQPDELALDWIVPGGRGEEAPLSAAASRDALARLAALGRQPPVEIDAARLVVQAPRRGLRVSHGLPFNGYLGTSLELKSPDRQPWSAWLLLVETIPAGSDGTPIERNLVRNALQLAWPAAAGQARLFEARPMNIPEGAHPDRLRVVGWVQDGRGRMRAIAQSRCAPAGAGG</sequence>
<name>A0ABW0NIW8_9BURK</name>
<feature type="chain" id="PRO_5045102885" evidence="1">
    <location>
        <begin position="29"/>
        <end position="233"/>
    </location>
</feature>
<organism evidence="2 3">
    <name type="scientific">Caenimonas terrae</name>
    <dbReference type="NCBI Taxonomy" id="696074"/>
    <lineage>
        <taxon>Bacteria</taxon>
        <taxon>Pseudomonadati</taxon>
        <taxon>Pseudomonadota</taxon>
        <taxon>Betaproteobacteria</taxon>
        <taxon>Burkholderiales</taxon>
        <taxon>Comamonadaceae</taxon>
        <taxon>Caenimonas</taxon>
    </lineage>
</organism>
<accession>A0ABW0NIW8</accession>
<keyword evidence="1" id="KW-0732">Signal</keyword>
<proteinExistence type="predicted"/>